<dbReference type="InterPro" id="IPR008979">
    <property type="entry name" value="Galactose-bd-like_sf"/>
</dbReference>
<gene>
    <name evidence="4" type="ORF">M972_11680</name>
</gene>
<keyword evidence="2" id="KW-0812">Transmembrane</keyword>
<keyword evidence="2" id="KW-0472">Membrane</keyword>
<feature type="region of interest" description="Disordered" evidence="1">
    <location>
        <begin position="251"/>
        <end position="311"/>
    </location>
</feature>
<feature type="transmembrane region" description="Helical" evidence="2">
    <location>
        <begin position="227"/>
        <end position="247"/>
    </location>
</feature>
<dbReference type="Gene3D" id="2.60.120.260">
    <property type="entry name" value="Galactose-binding domain-like"/>
    <property type="match status" value="1"/>
</dbReference>
<dbReference type="PROSITE" id="PS51257">
    <property type="entry name" value="PROKAR_LIPOPROTEIN"/>
    <property type="match status" value="1"/>
</dbReference>
<comment type="caution">
    <text evidence="4">The sequence shown here is derived from an EMBL/GenBank/DDBJ whole genome shotgun (WGS) entry which is preliminary data.</text>
</comment>
<sequence>MFKKVVAIFTTMVLLIALTVVSCAENTNYIFNGSFELLIDGEPSNWMREAYDKSPGASNFRVETEGAKFGEKYVTIINNKLNDSRYSQIVLVEENKKYKLSCYIKTENVSEEGKGANLSVAEQTVTSKRIKGTTDDWEYVELYVITESGVDRIKVTVGLGGYSGMSTGKASFDNVTMEEVETIPEGAPRAVVKAQNTKKSSNNSNNTNNTKSSSSQNNENKNELGKVVLVMLIVGAIAVGVAVYNTFRSNKKVSGNQGNASNNTGTNTNMTESAANKESAGNKEFSDNNESSHSKEDSSDNSDSDNKESSD</sequence>
<organism evidence="4 5">
    <name type="scientific">Acetivibrio thermocellus AD2</name>
    <dbReference type="NCBI Taxonomy" id="1138384"/>
    <lineage>
        <taxon>Bacteria</taxon>
        <taxon>Bacillati</taxon>
        <taxon>Bacillota</taxon>
        <taxon>Clostridia</taxon>
        <taxon>Eubacteriales</taxon>
        <taxon>Oscillospiraceae</taxon>
        <taxon>Acetivibrio</taxon>
    </lineage>
</organism>
<name>A0AB36TEF6_ACETH</name>
<feature type="signal peptide" evidence="3">
    <location>
        <begin position="1"/>
        <end position="24"/>
    </location>
</feature>
<feature type="chain" id="PRO_5044327104" description="CBM-cenC domain-containing protein" evidence="3">
    <location>
        <begin position="25"/>
        <end position="311"/>
    </location>
</feature>
<keyword evidence="3" id="KW-0732">Signal</keyword>
<feature type="compositionally biased region" description="Low complexity" evidence="1">
    <location>
        <begin position="195"/>
        <end position="219"/>
    </location>
</feature>
<evidence type="ECO:0000256" key="3">
    <source>
        <dbReference type="SAM" id="SignalP"/>
    </source>
</evidence>
<reference evidence="4 5" key="1">
    <citation type="submission" date="2017-09" db="EMBL/GenBank/DDBJ databases">
        <title>Evaluation of Pacific Biosciences Sequencing Technology to Finishing C. thermocellum Genome Sequences.</title>
        <authorList>
            <person name="Brown S."/>
        </authorList>
    </citation>
    <scope>NUCLEOTIDE SEQUENCE [LARGE SCALE GENOMIC DNA]</scope>
    <source>
        <strain evidence="4 5">AD2</strain>
    </source>
</reference>
<feature type="compositionally biased region" description="Basic and acidic residues" evidence="1">
    <location>
        <begin position="280"/>
        <end position="311"/>
    </location>
</feature>
<protein>
    <recommendedName>
        <fullName evidence="6">CBM-cenC domain-containing protein</fullName>
    </recommendedName>
</protein>
<dbReference type="SUPFAM" id="SSF49785">
    <property type="entry name" value="Galactose-binding domain-like"/>
    <property type="match status" value="1"/>
</dbReference>
<dbReference type="Proteomes" id="UP000223596">
    <property type="component" value="Unassembled WGS sequence"/>
</dbReference>
<evidence type="ECO:0000256" key="1">
    <source>
        <dbReference type="SAM" id="MobiDB-lite"/>
    </source>
</evidence>
<dbReference type="GeneID" id="35803989"/>
<evidence type="ECO:0000313" key="4">
    <source>
        <dbReference type="EMBL" id="PFH01925.1"/>
    </source>
</evidence>
<feature type="compositionally biased region" description="Low complexity" evidence="1">
    <location>
        <begin position="255"/>
        <end position="269"/>
    </location>
</feature>
<feature type="region of interest" description="Disordered" evidence="1">
    <location>
        <begin position="181"/>
        <end position="220"/>
    </location>
</feature>
<accession>A0AB36TEF6</accession>
<evidence type="ECO:0008006" key="6">
    <source>
        <dbReference type="Google" id="ProtNLM"/>
    </source>
</evidence>
<evidence type="ECO:0000256" key="2">
    <source>
        <dbReference type="SAM" id="Phobius"/>
    </source>
</evidence>
<dbReference type="EMBL" id="PDBW01000001">
    <property type="protein sequence ID" value="PFH01925.1"/>
    <property type="molecule type" value="Genomic_DNA"/>
</dbReference>
<evidence type="ECO:0000313" key="5">
    <source>
        <dbReference type="Proteomes" id="UP000223596"/>
    </source>
</evidence>
<proteinExistence type="predicted"/>
<dbReference type="AlphaFoldDB" id="A0AB36TEF6"/>
<keyword evidence="2" id="KW-1133">Transmembrane helix</keyword>
<dbReference type="RefSeq" id="WP_003511598.1">
    <property type="nucleotide sequence ID" value="NZ_CP013828.1"/>
</dbReference>
<dbReference type="SMR" id="A0AB36TEF6"/>